<evidence type="ECO:0000256" key="15">
    <source>
        <dbReference type="ARBA" id="ARBA00022843"/>
    </source>
</evidence>
<keyword evidence="16" id="KW-0391">Immunity</keyword>
<dbReference type="Pfam" id="PF00270">
    <property type="entry name" value="DEAD"/>
    <property type="match status" value="1"/>
</dbReference>
<comment type="similarity">
    <text evidence="2">Belongs to the helicase family. RLR subfamily.</text>
</comment>
<evidence type="ECO:0000256" key="16">
    <source>
        <dbReference type="ARBA" id="ARBA00022859"/>
    </source>
</evidence>
<dbReference type="InterPro" id="IPR027417">
    <property type="entry name" value="P-loop_NTPase"/>
</dbReference>
<organism evidence="25 26">
    <name type="scientific">Patiria miniata</name>
    <name type="common">Bat star</name>
    <name type="synonym">Asterina miniata</name>
    <dbReference type="NCBI Taxonomy" id="46514"/>
    <lineage>
        <taxon>Eukaryota</taxon>
        <taxon>Metazoa</taxon>
        <taxon>Echinodermata</taxon>
        <taxon>Eleutherozoa</taxon>
        <taxon>Asterozoa</taxon>
        <taxon>Asteroidea</taxon>
        <taxon>Valvatacea</taxon>
        <taxon>Valvatida</taxon>
        <taxon>Asterinidae</taxon>
        <taxon>Patiria</taxon>
    </lineage>
</organism>
<evidence type="ECO:0000313" key="26">
    <source>
        <dbReference type="Proteomes" id="UP000887568"/>
    </source>
</evidence>
<keyword evidence="4" id="KW-0963">Cytoplasm</keyword>
<evidence type="ECO:0000259" key="23">
    <source>
        <dbReference type="PROSITE" id="PS51194"/>
    </source>
</evidence>
<dbReference type="PANTHER" id="PTHR14074">
    <property type="entry name" value="HELICASE WITH DEATH DOMAIN-RELATED"/>
    <property type="match status" value="1"/>
</dbReference>
<dbReference type="RefSeq" id="XP_038060653.1">
    <property type="nucleotide sequence ID" value="XM_038204725.1"/>
</dbReference>
<keyword evidence="9" id="KW-0677">Repeat</keyword>
<dbReference type="Pfam" id="PF00619">
    <property type="entry name" value="CARD"/>
    <property type="match status" value="1"/>
</dbReference>
<feature type="compositionally biased region" description="Polar residues" evidence="20">
    <location>
        <begin position="259"/>
        <end position="269"/>
    </location>
</feature>
<dbReference type="InterPro" id="IPR051363">
    <property type="entry name" value="RLR_Helicase"/>
</dbReference>
<dbReference type="GO" id="GO:0051607">
    <property type="term" value="P:defense response to virus"/>
    <property type="evidence" value="ECO:0007669"/>
    <property type="project" value="UniProtKB-KW"/>
</dbReference>
<dbReference type="InterPro" id="IPR041204">
    <property type="entry name" value="RIG-I-like_C"/>
</dbReference>
<feature type="compositionally biased region" description="Basic residues" evidence="20">
    <location>
        <begin position="286"/>
        <end position="295"/>
    </location>
</feature>
<evidence type="ECO:0000256" key="10">
    <source>
        <dbReference type="ARBA" id="ARBA00022741"/>
    </source>
</evidence>
<keyword evidence="7" id="KW-0399">Innate immunity</keyword>
<evidence type="ECO:0000256" key="7">
    <source>
        <dbReference type="ARBA" id="ARBA00022588"/>
    </source>
</evidence>
<feature type="compositionally biased region" description="Low complexity" evidence="20">
    <location>
        <begin position="234"/>
        <end position="247"/>
    </location>
</feature>
<keyword evidence="11" id="KW-0378">Hydrolase</keyword>
<evidence type="ECO:0000259" key="21">
    <source>
        <dbReference type="PROSITE" id="PS50209"/>
    </source>
</evidence>
<keyword evidence="14" id="KW-0067">ATP-binding</keyword>
<evidence type="ECO:0000256" key="9">
    <source>
        <dbReference type="ARBA" id="ARBA00022737"/>
    </source>
</evidence>
<evidence type="ECO:0000256" key="4">
    <source>
        <dbReference type="ARBA" id="ARBA00022490"/>
    </source>
</evidence>
<evidence type="ECO:0000256" key="2">
    <source>
        <dbReference type="ARBA" id="ARBA00006866"/>
    </source>
</evidence>
<feature type="domain" description="CARD" evidence="21">
    <location>
        <begin position="14"/>
        <end position="81"/>
    </location>
</feature>
<dbReference type="Pfam" id="PF18119">
    <property type="entry name" value="RIG-I_C"/>
    <property type="match status" value="1"/>
</dbReference>
<dbReference type="AlphaFoldDB" id="A0A914AA61"/>
<evidence type="ECO:0000256" key="20">
    <source>
        <dbReference type="SAM" id="MobiDB-lite"/>
    </source>
</evidence>
<evidence type="ECO:0000259" key="24">
    <source>
        <dbReference type="PROSITE" id="PS51789"/>
    </source>
</evidence>
<dbReference type="Pfam" id="PF00271">
    <property type="entry name" value="Helicase_C"/>
    <property type="match status" value="1"/>
</dbReference>
<evidence type="ECO:0000256" key="6">
    <source>
        <dbReference type="ARBA" id="ARBA00022553"/>
    </source>
</evidence>
<evidence type="ECO:0000256" key="8">
    <source>
        <dbReference type="ARBA" id="ARBA00022723"/>
    </source>
</evidence>
<feature type="compositionally biased region" description="Basic and acidic residues" evidence="20">
    <location>
        <begin position="360"/>
        <end position="375"/>
    </location>
</feature>
<evidence type="ECO:0000256" key="13">
    <source>
        <dbReference type="ARBA" id="ARBA00022833"/>
    </source>
</evidence>
<dbReference type="InterPro" id="IPR001650">
    <property type="entry name" value="Helicase_C-like"/>
</dbReference>
<evidence type="ECO:0000256" key="5">
    <source>
        <dbReference type="ARBA" id="ARBA00022499"/>
    </source>
</evidence>
<keyword evidence="10" id="KW-0547">Nucleotide-binding</keyword>
<dbReference type="OrthoDB" id="416741at2759"/>
<dbReference type="PROSITE" id="PS50209">
    <property type="entry name" value="CARD"/>
    <property type="match status" value="1"/>
</dbReference>
<keyword evidence="13" id="KW-0862">Zinc</keyword>
<evidence type="ECO:0000256" key="1">
    <source>
        <dbReference type="ARBA" id="ARBA00004496"/>
    </source>
</evidence>
<feature type="region of interest" description="Disordered" evidence="20">
    <location>
        <begin position="234"/>
        <end position="300"/>
    </location>
</feature>
<dbReference type="GO" id="GO:0003724">
    <property type="term" value="F:RNA helicase activity"/>
    <property type="evidence" value="ECO:0007669"/>
    <property type="project" value="UniProtKB-EC"/>
</dbReference>
<dbReference type="SUPFAM" id="SSF52540">
    <property type="entry name" value="P-loop containing nucleoside triphosphate hydrolases"/>
    <property type="match status" value="1"/>
</dbReference>
<dbReference type="GO" id="GO:0042981">
    <property type="term" value="P:regulation of apoptotic process"/>
    <property type="evidence" value="ECO:0007669"/>
    <property type="project" value="InterPro"/>
</dbReference>
<keyword evidence="12" id="KW-0347">Helicase</keyword>
<reference evidence="25" key="1">
    <citation type="submission" date="2022-11" db="UniProtKB">
        <authorList>
            <consortium name="EnsemblMetazoa"/>
        </authorList>
    </citation>
    <scope>IDENTIFICATION</scope>
</reference>
<keyword evidence="6" id="KW-0597">Phosphoprotein</keyword>
<dbReference type="SMART" id="SM00487">
    <property type="entry name" value="DEXDc"/>
    <property type="match status" value="1"/>
</dbReference>
<evidence type="ECO:0000256" key="17">
    <source>
        <dbReference type="ARBA" id="ARBA00022884"/>
    </source>
</evidence>
<evidence type="ECO:0000256" key="14">
    <source>
        <dbReference type="ARBA" id="ARBA00022840"/>
    </source>
</evidence>
<keyword evidence="26" id="KW-1185">Reference proteome</keyword>
<dbReference type="GeneID" id="119731548"/>
<dbReference type="GO" id="GO:0046872">
    <property type="term" value="F:metal ion binding"/>
    <property type="evidence" value="ECO:0007669"/>
    <property type="project" value="UniProtKB-KW"/>
</dbReference>
<feature type="domain" description="Helicase ATP-binding" evidence="22">
    <location>
        <begin position="439"/>
        <end position="615"/>
    </location>
</feature>
<feature type="domain" description="RLR CTR" evidence="24">
    <location>
        <begin position="982"/>
        <end position="1110"/>
    </location>
</feature>
<accession>A0A914AA61</accession>
<dbReference type="InterPro" id="IPR011545">
    <property type="entry name" value="DEAD/DEAH_box_helicase_dom"/>
</dbReference>
<dbReference type="EnsemblMetazoa" id="XM_038204725.1">
    <property type="protein sequence ID" value="XP_038060653.1"/>
    <property type="gene ID" value="LOC119731548"/>
</dbReference>
<dbReference type="CDD" id="cd01671">
    <property type="entry name" value="CARD"/>
    <property type="match status" value="2"/>
</dbReference>
<dbReference type="InterPro" id="IPR038557">
    <property type="entry name" value="RLR_C_sf"/>
</dbReference>
<evidence type="ECO:0000259" key="22">
    <source>
        <dbReference type="PROSITE" id="PS51192"/>
    </source>
</evidence>
<dbReference type="PROSITE" id="PS51192">
    <property type="entry name" value="HELICASE_ATP_BIND_1"/>
    <property type="match status" value="1"/>
</dbReference>
<feature type="region of interest" description="Disordered" evidence="20">
    <location>
        <begin position="354"/>
        <end position="395"/>
    </location>
</feature>
<evidence type="ECO:0000256" key="3">
    <source>
        <dbReference type="ARBA" id="ARBA00012552"/>
    </source>
</evidence>
<evidence type="ECO:0000256" key="12">
    <source>
        <dbReference type="ARBA" id="ARBA00022806"/>
    </source>
</evidence>
<dbReference type="Gene3D" id="1.20.1320.30">
    <property type="match status" value="1"/>
</dbReference>
<dbReference type="InterPro" id="IPR021673">
    <property type="entry name" value="RLR_CTR"/>
</dbReference>
<dbReference type="OMA" id="ENIMGIC"/>
<dbReference type="PANTHER" id="PTHR14074:SF16">
    <property type="entry name" value="ANTIVIRAL INNATE IMMUNE RESPONSE RECEPTOR RIG-I"/>
    <property type="match status" value="1"/>
</dbReference>
<dbReference type="InterPro" id="IPR014001">
    <property type="entry name" value="Helicase_ATP-bd"/>
</dbReference>
<dbReference type="PROSITE" id="PS51789">
    <property type="entry name" value="RLR_CTR"/>
    <property type="match status" value="1"/>
</dbReference>
<dbReference type="GO" id="GO:0005737">
    <property type="term" value="C:cytoplasm"/>
    <property type="evidence" value="ECO:0007669"/>
    <property type="project" value="UniProtKB-SubCell"/>
</dbReference>
<dbReference type="Pfam" id="PF11648">
    <property type="entry name" value="RIG-I_C-RD"/>
    <property type="match status" value="1"/>
</dbReference>
<evidence type="ECO:0000256" key="11">
    <source>
        <dbReference type="ARBA" id="ARBA00022801"/>
    </source>
</evidence>
<dbReference type="InterPro" id="IPR031964">
    <property type="entry name" value="CARD_dom"/>
</dbReference>
<evidence type="ECO:0000256" key="18">
    <source>
        <dbReference type="ARBA" id="ARBA00023118"/>
    </source>
</evidence>
<protein>
    <recommendedName>
        <fullName evidence="3">RNA helicase</fullName>
        <ecNumber evidence="3">3.6.4.13</ecNumber>
    </recommendedName>
</protein>
<evidence type="ECO:0000256" key="19">
    <source>
        <dbReference type="ARBA" id="ARBA00049390"/>
    </source>
</evidence>
<dbReference type="GO" id="GO:0016787">
    <property type="term" value="F:hydrolase activity"/>
    <property type="evidence" value="ECO:0007669"/>
    <property type="project" value="UniProtKB-KW"/>
</dbReference>
<dbReference type="Gene3D" id="3.40.50.300">
    <property type="entry name" value="P-loop containing nucleotide triphosphate hydrolases"/>
    <property type="match status" value="2"/>
</dbReference>
<dbReference type="Gene3D" id="2.170.150.30">
    <property type="entry name" value="RIG-I-like receptor, C-terminal regulatory domain"/>
    <property type="match status" value="1"/>
</dbReference>
<name>A0A914AA61_PATMI</name>
<feature type="domain" description="Helicase C-terminal" evidence="23">
    <location>
        <begin position="798"/>
        <end position="962"/>
    </location>
</feature>
<keyword evidence="5" id="KW-1017">Isopeptide bond</keyword>
<dbReference type="SMART" id="SM00490">
    <property type="entry name" value="HELICc"/>
    <property type="match status" value="1"/>
</dbReference>
<dbReference type="EC" id="3.6.4.13" evidence="3"/>
<dbReference type="PROSITE" id="PS51194">
    <property type="entry name" value="HELICASE_CTER"/>
    <property type="match status" value="1"/>
</dbReference>
<dbReference type="GO" id="GO:0045087">
    <property type="term" value="P:innate immune response"/>
    <property type="evidence" value="ECO:0007669"/>
    <property type="project" value="UniProtKB-KW"/>
</dbReference>
<keyword evidence="8" id="KW-0479">Metal-binding</keyword>
<dbReference type="Pfam" id="PF16739">
    <property type="entry name" value="CARD_2"/>
    <property type="match status" value="1"/>
</dbReference>
<keyword evidence="17" id="KW-0694">RNA-binding</keyword>
<comment type="catalytic activity">
    <reaction evidence="19">
        <text>ATP + H2O = ADP + phosphate + H(+)</text>
        <dbReference type="Rhea" id="RHEA:13065"/>
        <dbReference type="ChEBI" id="CHEBI:15377"/>
        <dbReference type="ChEBI" id="CHEBI:15378"/>
        <dbReference type="ChEBI" id="CHEBI:30616"/>
        <dbReference type="ChEBI" id="CHEBI:43474"/>
        <dbReference type="ChEBI" id="CHEBI:456216"/>
        <dbReference type="EC" id="3.6.4.13"/>
    </reaction>
    <physiologicalReaction direction="left-to-right" evidence="19">
        <dbReference type="Rhea" id="RHEA:13066"/>
    </physiologicalReaction>
</comment>
<sequence>MDSSPNVLLTEVFRTQLINHLSIDPSLLAALVQSSIISSEEHEKILTDASNPDKTQRLLRIIHNHPSNVVSQFVLALKNSDNATNTQLADYIEGTSNIPEYGKEHRLIKKYYRKLVQDIDPSAMIPYLRYIPPNVKENIMGICARGDSDLARCMLLNLTLRTLEPQWFDQFLAALEQTGQANVARKLRADFEKDEAQVAMEIPAELAFGQPRSPDLNLDALSLEDRRMDRMSSMEMRASGSSMSGMRHSNHSQQERRSQSMGPPTSIPQERSRSSSKRSRPVPSRKSSRSPKRQKTYQDKMELFKRIRGRSNQRGSTINNVIQQNFQNIYNNTTNNTMNVSNSQNVQAMVGGEGNIMNIGDRRNDPSPTRGREADLQQCRRPAGEDEPDRAKVPRCDDDVGDMYGPPSANGHIPQEDCTKSDVPMVDRPVLFEDQLELAENAVTGMNTVLVAPTGSGKTHVAAYIIHDHFITDRPKPVVERRALFLVTTVNLVGQQQEKLKDLLKPAVFFSVIGIHGASELSLKEEVTNRNVIVLTAQLLENALDHIPLERFSLLVFDECHLCQKGHAYNTIMARYLEEKLKGNHNLPQIVGMTASLGTGKAKRQDDADNHAVQICANMDASCISMVERNIEALEERVNIPEEVEPIEVTCREVDPFADKINEIMEKIEVMLKESQSPEVQWFIRSACIPSVRGSQAYRQWCDRMKRNAQIFIQNGQDEIYRQLQACICHLMDYNKSLVINKQVRTVDAFKHLDNMMDKMNDRRSCFDDTDYQLHKLFTSEERILREICDDPSNENPLLVKLREIILEEYGMRPDTRAILFVKTIDTTEALHDWITETPQLEFLTPGRIAGSRDMNSDQQNKVMAKFRGGEHKMLVATNLLEQGTDVPACNLVIRLDYVPSDFGHVQIKGRTRKKGGRSYLITLIESKGAVRDAANRQREVMMMEAARNLKEKTPGQFVCAMERQQEDDRLERQARQKQKREIRRDNGGATFAFCCINCSMVAFQSHHVGIYVESQFLILDPDFGSRMEIREHPKPKKLGKDITVIGKMFCKICGHDWGALTRIQDSYYPSVRICRFSLKNLSTQEAHTYKKWKEAPFEVAKVTVLPLEAKVKVPINILKKLRKL</sequence>
<dbReference type="InterPro" id="IPR001315">
    <property type="entry name" value="CARD"/>
</dbReference>
<keyword evidence="15" id="KW-0832">Ubl conjugation</keyword>
<dbReference type="InterPro" id="IPR011029">
    <property type="entry name" value="DEATH-like_dom_sf"/>
</dbReference>
<comment type="subcellular location">
    <subcellularLocation>
        <location evidence="1">Cytoplasm</location>
    </subcellularLocation>
</comment>
<dbReference type="GO" id="GO:0005524">
    <property type="term" value="F:ATP binding"/>
    <property type="evidence" value="ECO:0007669"/>
    <property type="project" value="UniProtKB-KW"/>
</dbReference>
<dbReference type="GO" id="GO:0003723">
    <property type="term" value="F:RNA binding"/>
    <property type="evidence" value="ECO:0007669"/>
    <property type="project" value="UniProtKB-KW"/>
</dbReference>
<keyword evidence="18" id="KW-0051">Antiviral defense</keyword>
<dbReference type="SUPFAM" id="SSF47986">
    <property type="entry name" value="DEATH domain"/>
    <property type="match status" value="1"/>
</dbReference>
<dbReference type="Proteomes" id="UP000887568">
    <property type="component" value="Unplaced"/>
</dbReference>
<dbReference type="Gene3D" id="1.10.533.10">
    <property type="entry name" value="Death Domain, Fas"/>
    <property type="match status" value="2"/>
</dbReference>
<evidence type="ECO:0000313" key="25">
    <source>
        <dbReference type="EnsemblMetazoa" id="XP_038060653.1"/>
    </source>
</evidence>
<proteinExistence type="inferred from homology"/>